<proteinExistence type="inferred from homology"/>
<dbReference type="Gene3D" id="3.30.420.40">
    <property type="match status" value="2"/>
</dbReference>
<dbReference type="SUPFAM" id="SSF53067">
    <property type="entry name" value="Actin-like ATPase domain"/>
    <property type="match status" value="1"/>
</dbReference>
<protein>
    <submittedName>
        <fullName evidence="2">ROK family protein</fullName>
    </submittedName>
</protein>
<dbReference type="InterPro" id="IPR043129">
    <property type="entry name" value="ATPase_NBD"/>
</dbReference>
<comment type="similarity">
    <text evidence="1">Belongs to the ROK (NagC/XylR) family.</text>
</comment>
<name>A0AAU7TDM4_9ACTN</name>
<dbReference type="Gene3D" id="1.10.10.10">
    <property type="entry name" value="Winged helix-like DNA-binding domain superfamily/Winged helix DNA-binding domain"/>
    <property type="match status" value="1"/>
</dbReference>
<dbReference type="AlphaFoldDB" id="A0AAU7TDM4"/>
<gene>
    <name evidence="2" type="ORF">ABN611_00625</name>
</gene>
<dbReference type="RefSeq" id="WP_350277742.1">
    <property type="nucleotide sequence ID" value="NZ_CP158165.1"/>
</dbReference>
<dbReference type="InterPro" id="IPR036388">
    <property type="entry name" value="WH-like_DNA-bd_sf"/>
</dbReference>
<sequence>MTKAIRITEKVTPGVLRERNTRLVLQTVLIGDGLSRADVSRSTGLARAVVSEIVESLLAQHLLVEEAGTPSGRGKPAKPLRVDTERQCLLMADLRPTEVVAGVVGLDGVIGTTTRADLPPDPGADDVIGVLGDVLRGLAAEDGRTVLAAGVAVPAMLSPEQGIVESIQFRWHDVDLAGPLQAALGYDVVLVNDATAVAMAELSHQSQAGGSVIVLHIAGGIGSAIILDGRVHLGERQRAGEVGHIDVGVSDRRCECGRTGCLETVANLPAILAGAAVEDLDAIASPDVEPSDPRLRELADRVEYAGRSLGALICVQAAILDIPDVVIDGPVRRAGTRLLDAIEQELARRLPAVDVRRPRFSTMGDHSKMYGAAAAAMLHELGVLWHRARTES</sequence>
<evidence type="ECO:0000256" key="1">
    <source>
        <dbReference type="ARBA" id="ARBA00006479"/>
    </source>
</evidence>
<reference evidence="2" key="1">
    <citation type="submission" date="2024-06" db="EMBL/GenBank/DDBJ databases">
        <title>Kribbella sp. strain HUAS MG21 genome sequences.</title>
        <authorList>
            <person name="Mo P."/>
        </authorList>
    </citation>
    <scope>NUCLEOTIDE SEQUENCE</scope>
    <source>
        <strain evidence="2">HUAS MG21</strain>
    </source>
</reference>
<evidence type="ECO:0000313" key="2">
    <source>
        <dbReference type="EMBL" id="XBV24927.1"/>
    </source>
</evidence>
<dbReference type="SUPFAM" id="SSF46785">
    <property type="entry name" value="Winged helix' DNA-binding domain"/>
    <property type="match status" value="1"/>
</dbReference>
<dbReference type="PROSITE" id="PS01125">
    <property type="entry name" value="ROK"/>
    <property type="match status" value="1"/>
</dbReference>
<dbReference type="PANTHER" id="PTHR18964">
    <property type="entry name" value="ROK (REPRESSOR, ORF, KINASE) FAMILY"/>
    <property type="match status" value="1"/>
</dbReference>
<dbReference type="EMBL" id="CP158165">
    <property type="protein sequence ID" value="XBV24927.1"/>
    <property type="molecule type" value="Genomic_DNA"/>
</dbReference>
<dbReference type="InterPro" id="IPR036390">
    <property type="entry name" value="WH_DNA-bd_sf"/>
</dbReference>
<dbReference type="Pfam" id="PF00480">
    <property type="entry name" value="ROK"/>
    <property type="match status" value="1"/>
</dbReference>
<dbReference type="PANTHER" id="PTHR18964:SF149">
    <property type="entry name" value="BIFUNCTIONAL UDP-N-ACETYLGLUCOSAMINE 2-EPIMERASE_N-ACETYLMANNOSAMINE KINASE"/>
    <property type="match status" value="1"/>
</dbReference>
<accession>A0AAU7TDM4</accession>
<organism evidence="2">
    <name type="scientific">Kribbella sp. HUAS MG21</name>
    <dbReference type="NCBI Taxonomy" id="3160966"/>
    <lineage>
        <taxon>Bacteria</taxon>
        <taxon>Bacillati</taxon>
        <taxon>Actinomycetota</taxon>
        <taxon>Actinomycetes</taxon>
        <taxon>Propionibacteriales</taxon>
        <taxon>Kribbellaceae</taxon>
        <taxon>Kribbella</taxon>
    </lineage>
</organism>
<dbReference type="InterPro" id="IPR000600">
    <property type="entry name" value="ROK"/>
</dbReference>
<dbReference type="InterPro" id="IPR049874">
    <property type="entry name" value="ROK_cs"/>
</dbReference>